<proteinExistence type="predicted"/>
<comment type="caution">
    <text evidence="2">The sequence shown here is derived from an EMBL/GenBank/DDBJ whole genome shotgun (WGS) entry which is preliminary data.</text>
</comment>
<keyword evidence="1" id="KW-0472">Membrane</keyword>
<organism evidence="2 3">
    <name type="scientific">Blattamonas nauphoetae</name>
    <dbReference type="NCBI Taxonomy" id="2049346"/>
    <lineage>
        <taxon>Eukaryota</taxon>
        <taxon>Metamonada</taxon>
        <taxon>Preaxostyla</taxon>
        <taxon>Oxymonadida</taxon>
        <taxon>Blattamonas</taxon>
    </lineage>
</organism>
<feature type="transmembrane region" description="Helical" evidence="1">
    <location>
        <begin position="34"/>
        <end position="52"/>
    </location>
</feature>
<feature type="transmembrane region" description="Helical" evidence="1">
    <location>
        <begin position="58"/>
        <end position="80"/>
    </location>
</feature>
<protein>
    <submittedName>
        <fullName evidence="2">Uncharacterized protein</fullName>
    </submittedName>
</protein>
<evidence type="ECO:0000256" key="1">
    <source>
        <dbReference type="SAM" id="Phobius"/>
    </source>
</evidence>
<keyword evidence="1" id="KW-1133">Transmembrane helix</keyword>
<accession>A0ABQ9XPK1</accession>
<evidence type="ECO:0000313" key="2">
    <source>
        <dbReference type="EMBL" id="KAK2954343.1"/>
    </source>
</evidence>
<dbReference type="EMBL" id="JARBJD010000079">
    <property type="protein sequence ID" value="KAK2954343.1"/>
    <property type="molecule type" value="Genomic_DNA"/>
</dbReference>
<keyword evidence="1" id="KW-0812">Transmembrane</keyword>
<keyword evidence="3" id="KW-1185">Reference proteome</keyword>
<dbReference type="Proteomes" id="UP001281761">
    <property type="component" value="Unassembled WGS sequence"/>
</dbReference>
<gene>
    <name evidence="2" type="ORF">BLNAU_10675</name>
</gene>
<evidence type="ECO:0000313" key="3">
    <source>
        <dbReference type="Proteomes" id="UP001281761"/>
    </source>
</evidence>
<sequence>MQSSSRYYPHQTIRPHEFKPVKSYSMTGRKSRKCGSFLIFLSCLLVLIGLPFCKSRVILLILCSIIGLFMLLIGLSECCLASKATYRLDPTSGILSIKIQPTFCLSTTKVMEQDYTIRDISRVMSTGPKETTITATGFYDQHGRYYNLHRRYHVKPYSIAIYTVHGDKINYSGTFTERNIAEFVTFIAAYNYRGQEFSNTSFIPAETESYPVVSTLPDTTPTTIYAPPQTLPYLSSMPQPLVYPAPAEAWVGYWTQPRGRAEEIPYSLSTQNGGECDINLVPVNVLQ</sequence>
<name>A0ABQ9XPK1_9EUKA</name>
<reference evidence="2 3" key="1">
    <citation type="journal article" date="2022" name="bioRxiv">
        <title>Genomics of Preaxostyla Flagellates Illuminates Evolutionary Transitions and the Path Towards Mitochondrial Loss.</title>
        <authorList>
            <person name="Novak L.V.F."/>
            <person name="Treitli S.C."/>
            <person name="Pyrih J."/>
            <person name="Halakuc P."/>
            <person name="Pipaliya S.V."/>
            <person name="Vacek V."/>
            <person name="Brzon O."/>
            <person name="Soukal P."/>
            <person name="Eme L."/>
            <person name="Dacks J.B."/>
            <person name="Karnkowska A."/>
            <person name="Elias M."/>
            <person name="Hampl V."/>
        </authorList>
    </citation>
    <scope>NUCLEOTIDE SEQUENCE [LARGE SCALE GENOMIC DNA]</scope>
    <source>
        <strain evidence="2">NAU3</strain>
        <tissue evidence="2">Gut</tissue>
    </source>
</reference>